<dbReference type="Pfam" id="PF13145">
    <property type="entry name" value="Rotamase_2"/>
    <property type="match status" value="1"/>
</dbReference>
<evidence type="ECO:0000256" key="9">
    <source>
        <dbReference type="ARBA" id="ARBA00040743"/>
    </source>
</evidence>
<comment type="similarity">
    <text evidence="8">Belongs to the PpiD chaperone family.</text>
</comment>
<dbReference type="InterPro" id="IPR000297">
    <property type="entry name" value="PPIase_PpiC"/>
</dbReference>
<dbReference type="AlphaFoldDB" id="A0A484HIF9"/>
<reference evidence="13" key="1">
    <citation type="submission" date="2019-01" db="EMBL/GenBank/DDBJ databases">
        <authorList>
            <consortium name="Genoscope - CEA"/>
            <person name="William W."/>
        </authorList>
    </citation>
    <scope>NUCLEOTIDE SEQUENCE</scope>
    <source>
        <strain evidence="13">CR-1</strain>
    </source>
</reference>
<evidence type="ECO:0000256" key="2">
    <source>
        <dbReference type="ARBA" id="ARBA00022475"/>
    </source>
</evidence>
<dbReference type="PANTHER" id="PTHR47529:SF1">
    <property type="entry name" value="PERIPLASMIC CHAPERONE PPID"/>
    <property type="match status" value="1"/>
</dbReference>
<dbReference type="InterPro" id="IPR027304">
    <property type="entry name" value="Trigger_fact/SurA_dom_sf"/>
</dbReference>
<evidence type="ECO:0000256" key="3">
    <source>
        <dbReference type="ARBA" id="ARBA00022519"/>
    </source>
</evidence>
<dbReference type="Pfam" id="PF13624">
    <property type="entry name" value="SurA_N_3"/>
    <property type="match status" value="1"/>
</dbReference>
<dbReference type="InterPro" id="IPR052029">
    <property type="entry name" value="PpiD_chaperone"/>
</dbReference>
<dbReference type="PANTHER" id="PTHR47529">
    <property type="entry name" value="PEPTIDYL-PROLYL CIS-TRANS ISOMERASE D"/>
    <property type="match status" value="1"/>
</dbReference>
<feature type="domain" description="PpiC" evidence="12">
    <location>
        <begin position="275"/>
        <end position="407"/>
    </location>
</feature>
<dbReference type="InterPro" id="IPR046357">
    <property type="entry name" value="PPIase_dom_sf"/>
</dbReference>
<keyword evidence="7" id="KW-0143">Chaperone</keyword>
<evidence type="ECO:0000256" key="4">
    <source>
        <dbReference type="ARBA" id="ARBA00022692"/>
    </source>
</evidence>
<comment type="subcellular location">
    <subcellularLocation>
        <location evidence="1">Cell inner membrane</location>
        <topology evidence="1">Single-pass type II membrane protein</topology>
        <orientation evidence="1">Periplasmic side</orientation>
    </subcellularLocation>
</comment>
<evidence type="ECO:0000256" key="1">
    <source>
        <dbReference type="ARBA" id="ARBA00004382"/>
    </source>
</evidence>
<keyword evidence="6 11" id="KW-0472">Membrane</keyword>
<evidence type="ECO:0000259" key="12">
    <source>
        <dbReference type="Pfam" id="PF13145"/>
    </source>
</evidence>
<sequence>MTGPGKCAIDKRIWFGGRKGRKSFFLGEIFYMLYLMRRHAGSWMIKILLGAIVAVFVLWGGGSFNEDRNEAVAVVNDEPVSQEEYERVYGRLLDGVRRSYGGALNDDILKILGLKRRAVESLIDKKLLLQEAAKLNVRVSDRDLAASILRMPAFHRDGVFDSRRYSSILNRSRMTPAGFEQGLRLDIMAEMMRGLVISSARISDMEARDLNQWEGETRNIEFWLSAPGDQKKIAVSKEEIQAFFEENKDRHKTEPEMSVSYIHFSPDAFERDAAVDEDEIRDVFDSMKKEEGASYDREKKGIRKRLVEEKARDLACDRAEEAYQDAFDLDDLGKIARDADMKVSATGFFTRQSTVIKGIAKPGRFISAAFALSADEVGEPLDAGDGCYLIQARERKPSRIPDLADVEKKVKADLEKKKRDEAAQKEAEARLAALKDGKKEAGARTTGFFGRRDEIPGIGRNGEILGAAFGLSEETPLPDRVFKTPKGYVAIRLKETRAPDPDEFEAGKEAFKKAALQDKQLRLFSSWLDDVKMRSEISRNEKYLD</sequence>
<keyword evidence="13" id="KW-0413">Isomerase</keyword>
<evidence type="ECO:0000256" key="5">
    <source>
        <dbReference type="ARBA" id="ARBA00022989"/>
    </source>
</evidence>
<name>A0A484HIF9_9BACT</name>
<dbReference type="EMBL" id="CAACVI010000049">
    <property type="protein sequence ID" value="VEN75071.1"/>
    <property type="molecule type" value="Genomic_DNA"/>
</dbReference>
<dbReference type="GO" id="GO:0005886">
    <property type="term" value="C:plasma membrane"/>
    <property type="evidence" value="ECO:0007669"/>
    <property type="project" value="UniProtKB-SubCell"/>
</dbReference>
<proteinExistence type="inferred from homology"/>
<keyword evidence="5 11" id="KW-1133">Transmembrane helix</keyword>
<feature type="transmembrane region" description="Helical" evidence="11">
    <location>
        <begin position="43"/>
        <end position="62"/>
    </location>
</feature>
<keyword evidence="3" id="KW-0997">Cell inner membrane</keyword>
<accession>A0A484HIF9</accession>
<evidence type="ECO:0000256" key="11">
    <source>
        <dbReference type="SAM" id="Phobius"/>
    </source>
</evidence>
<dbReference type="SUPFAM" id="SSF109998">
    <property type="entry name" value="Triger factor/SurA peptide-binding domain-like"/>
    <property type="match status" value="1"/>
</dbReference>
<evidence type="ECO:0000256" key="6">
    <source>
        <dbReference type="ARBA" id="ARBA00023136"/>
    </source>
</evidence>
<gene>
    <name evidence="13" type="ORF">EPICR_60058</name>
</gene>
<dbReference type="GO" id="GO:0003755">
    <property type="term" value="F:peptidyl-prolyl cis-trans isomerase activity"/>
    <property type="evidence" value="ECO:0007669"/>
    <property type="project" value="InterPro"/>
</dbReference>
<keyword evidence="2" id="KW-1003">Cell membrane</keyword>
<dbReference type="Gene3D" id="3.10.50.40">
    <property type="match status" value="1"/>
</dbReference>
<organism evidence="13">
    <name type="scientific">uncultured Desulfobacteraceae bacterium</name>
    <dbReference type="NCBI Taxonomy" id="218296"/>
    <lineage>
        <taxon>Bacteria</taxon>
        <taxon>Pseudomonadati</taxon>
        <taxon>Thermodesulfobacteriota</taxon>
        <taxon>Desulfobacteria</taxon>
        <taxon>Desulfobacterales</taxon>
        <taxon>Desulfobacteraceae</taxon>
        <taxon>environmental samples</taxon>
    </lineage>
</organism>
<evidence type="ECO:0000313" key="13">
    <source>
        <dbReference type="EMBL" id="VEN75071.1"/>
    </source>
</evidence>
<evidence type="ECO:0000256" key="8">
    <source>
        <dbReference type="ARBA" id="ARBA00038408"/>
    </source>
</evidence>
<evidence type="ECO:0000256" key="7">
    <source>
        <dbReference type="ARBA" id="ARBA00023186"/>
    </source>
</evidence>
<evidence type="ECO:0000256" key="10">
    <source>
        <dbReference type="ARBA" id="ARBA00042775"/>
    </source>
</evidence>
<dbReference type="Gene3D" id="1.10.4030.10">
    <property type="entry name" value="Porin chaperone SurA, peptide-binding domain"/>
    <property type="match status" value="1"/>
</dbReference>
<protein>
    <recommendedName>
        <fullName evidence="9">Periplasmic chaperone PpiD</fullName>
    </recommendedName>
    <alternativeName>
        <fullName evidence="10">Periplasmic folding chaperone</fullName>
    </alternativeName>
</protein>
<keyword evidence="4 11" id="KW-0812">Transmembrane</keyword>